<proteinExistence type="predicted"/>
<protein>
    <submittedName>
        <fullName evidence="1">Uncharacterized protein</fullName>
    </submittedName>
</protein>
<dbReference type="EMBL" id="FZNK01000014">
    <property type="protein sequence ID" value="SNR71580.1"/>
    <property type="molecule type" value="Genomic_DNA"/>
</dbReference>
<organism evidence="1 2">
    <name type="scientific">Halorubrum ezzemoulense</name>
    <name type="common">Halorubrum chaoviator</name>
    <dbReference type="NCBI Taxonomy" id="337243"/>
    <lineage>
        <taxon>Archaea</taxon>
        <taxon>Methanobacteriati</taxon>
        <taxon>Methanobacteriota</taxon>
        <taxon>Stenosarchaea group</taxon>
        <taxon>Halobacteria</taxon>
        <taxon>Halobacteriales</taxon>
        <taxon>Haloferacaceae</taxon>
        <taxon>Halorubrum</taxon>
    </lineage>
</organism>
<dbReference type="Proteomes" id="UP000198297">
    <property type="component" value="Unassembled WGS sequence"/>
</dbReference>
<sequence length="44" mass="5136">MDEIVVRCRPKQFEILVIEVGLNILNWVPISDELFVLCLTNHIL</sequence>
<accession>A0A238YKK5</accession>
<gene>
    <name evidence="1" type="ORF">SAMN06266787_1149</name>
</gene>
<evidence type="ECO:0000313" key="1">
    <source>
        <dbReference type="EMBL" id="SNR71580.1"/>
    </source>
</evidence>
<reference evidence="1 2" key="1">
    <citation type="submission" date="2017-06" db="EMBL/GenBank/DDBJ databases">
        <authorList>
            <person name="Kim H.J."/>
            <person name="Triplett B.A."/>
        </authorList>
    </citation>
    <scope>NUCLEOTIDE SEQUENCE [LARGE SCALE GENOMIC DNA]</scope>
    <source>
        <strain evidence="1 2">DSM 19316</strain>
    </source>
</reference>
<name>A0A238YKK5_HALEZ</name>
<dbReference type="AlphaFoldDB" id="A0A238YKK5"/>
<evidence type="ECO:0000313" key="2">
    <source>
        <dbReference type="Proteomes" id="UP000198297"/>
    </source>
</evidence>